<reference evidence="1" key="1">
    <citation type="submission" date="2021-03" db="EMBL/GenBank/DDBJ databases">
        <title>Whole genome shotgun sequence of Actinoplanes auranticolor NBRC 12245.</title>
        <authorList>
            <person name="Komaki H."/>
            <person name="Tamura T."/>
        </authorList>
    </citation>
    <scope>NUCLEOTIDE SEQUENCE</scope>
    <source>
        <strain evidence="1">NBRC 12245</strain>
    </source>
</reference>
<evidence type="ECO:0000313" key="2">
    <source>
        <dbReference type="Proteomes" id="UP000681340"/>
    </source>
</evidence>
<comment type="caution">
    <text evidence="1">The sequence shown here is derived from an EMBL/GenBank/DDBJ whole genome shotgun (WGS) entry which is preliminary data.</text>
</comment>
<gene>
    <name evidence="1" type="ORF">Aau02nite_87530</name>
</gene>
<dbReference type="AlphaFoldDB" id="A0A919SZC0"/>
<name>A0A919SZC0_9ACTN</name>
<dbReference type="RefSeq" id="WP_212994527.1">
    <property type="nucleotide sequence ID" value="NZ_BAABEA010000050.1"/>
</dbReference>
<dbReference type="EMBL" id="BOQL01000084">
    <property type="protein sequence ID" value="GIM79788.1"/>
    <property type="molecule type" value="Genomic_DNA"/>
</dbReference>
<sequence length="65" mass="6800">MTGAIALAAVIGLVSLLAGVALGWYLRRTNDWCAHCGDQLSCEGCGSKAAWPKPREAELSLRSGP</sequence>
<keyword evidence="2" id="KW-1185">Reference proteome</keyword>
<accession>A0A919SZC0</accession>
<organism evidence="1 2">
    <name type="scientific">Actinoplanes auranticolor</name>
    <dbReference type="NCBI Taxonomy" id="47988"/>
    <lineage>
        <taxon>Bacteria</taxon>
        <taxon>Bacillati</taxon>
        <taxon>Actinomycetota</taxon>
        <taxon>Actinomycetes</taxon>
        <taxon>Micromonosporales</taxon>
        <taxon>Micromonosporaceae</taxon>
        <taxon>Actinoplanes</taxon>
    </lineage>
</organism>
<proteinExistence type="predicted"/>
<protein>
    <submittedName>
        <fullName evidence="1">Uncharacterized protein</fullName>
    </submittedName>
</protein>
<dbReference type="Proteomes" id="UP000681340">
    <property type="component" value="Unassembled WGS sequence"/>
</dbReference>
<evidence type="ECO:0000313" key="1">
    <source>
        <dbReference type="EMBL" id="GIM79788.1"/>
    </source>
</evidence>